<evidence type="ECO:0000256" key="2">
    <source>
        <dbReference type="ARBA" id="ARBA00022723"/>
    </source>
</evidence>
<dbReference type="HOGENOM" id="CLU_056519_0_0_6"/>
<dbReference type="InterPro" id="IPR001279">
    <property type="entry name" value="Metallo-B-lactamas"/>
</dbReference>
<keyword evidence="5" id="KW-0732">Signal</keyword>
<sequence length="346" mass="37395">MYIPSSRSLQTAQKTPLARTLLLSAALLAAGGSTTAPFAYAASAADTASSKNVVAAQSNPGHYGFKLGDFKITAVSDGSVMVDFTKLMNNTTPEEVTRLLARHYLGPQVETSINTFVIDTGEHVAIVDTGAGDIFGDKGGHLADNLQAAGYQPEQIDAVLLTHIHGDHSSGLTRGGKMMFPNATVYVDQHDVDFWLNPDNKAKVNETLKRGFDWAEQSVSPYLKANKVKTFNSDGELFPGVRTVATHGHTPGHTVYEVESQGQRIRFLGDLLHIRDIQFARPEITIDFDVNSPEAARQRLAAFNDAVEGAYLVGAAHIPFPGVGHVQRDGGAFEWIPVNYSAQVKY</sequence>
<dbReference type="GO" id="GO:0046872">
    <property type="term" value="F:metal ion binding"/>
    <property type="evidence" value="ECO:0007669"/>
    <property type="project" value="UniProtKB-KW"/>
</dbReference>
<dbReference type="Pfam" id="PF00753">
    <property type="entry name" value="Lactamase_B"/>
    <property type="match status" value="1"/>
</dbReference>
<keyword evidence="8" id="KW-1185">Reference proteome</keyword>
<feature type="signal peptide" evidence="5">
    <location>
        <begin position="1"/>
        <end position="41"/>
    </location>
</feature>
<dbReference type="SUPFAM" id="SSF56281">
    <property type="entry name" value="Metallo-hydrolase/oxidoreductase"/>
    <property type="match status" value="1"/>
</dbReference>
<dbReference type="RefSeq" id="WP_011397426.1">
    <property type="nucleotide sequence ID" value="NC_007645.1"/>
</dbReference>
<gene>
    <name evidence="7" type="ordered locus">HCH_03618</name>
</gene>
<feature type="chain" id="PRO_5004215043" evidence="5">
    <location>
        <begin position="42"/>
        <end position="346"/>
    </location>
</feature>
<evidence type="ECO:0000259" key="6">
    <source>
        <dbReference type="SMART" id="SM00849"/>
    </source>
</evidence>
<dbReference type="InterPro" id="IPR051013">
    <property type="entry name" value="MBL_superfamily_lactonases"/>
</dbReference>
<dbReference type="SMART" id="SM00849">
    <property type="entry name" value="Lactamase_B"/>
    <property type="match status" value="1"/>
</dbReference>
<dbReference type="KEGG" id="hch:HCH_03618"/>
<accession>Q2SG66</accession>
<dbReference type="STRING" id="349521.HCH_03618"/>
<evidence type="ECO:0000256" key="1">
    <source>
        <dbReference type="ARBA" id="ARBA00007749"/>
    </source>
</evidence>
<dbReference type="EMBL" id="CP000155">
    <property type="protein sequence ID" value="ABC30358.1"/>
    <property type="molecule type" value="Genomic_DNA"/>
</dbReference>
<protein>
    <submittedName>
        <fullName evidence="7">Zn-dependent Hydrolase, including glyoxylases</fullName>
    </submittedName>
</protein>
<dbReference type="CDD" id="cd07720">
    <property type="entry name" value="OPHC2-like_MBL-fold"/>
    <property type="match status" value="1"/>
</dbReference>
<evidence type="ECO:0000313" key="8">
    <source>
        <dbReference type="Proteomes" id="UP000000238"/>
    </source>
</evidence>
<reference evidence="7 8" key="1">
    <citation type="journal article" date="2005" name="Nucleic Acids Res.">
        <title>Genomic blueprint of Hahella chejuensis, a marine microbe producing an algicidal agent.</title>
        <authorList>
            <person name="Jeong H."/>
            <person name="Yim J.H."/>
            <person name="Lee C."/>
            <person name="Choi S.-H."/>
            <person name="Park Y.K."/>
            <person name="Yoon S.H."/>
            <person name="Hur C.-G."/>
            <person name="Kang H.-Y."/>
            <person name="Kim D."/>
            <person name="Lee H.H."/>
            <person name="Park K.H."/>
            <person name="Park S.-H."/>
            <person name="Park H.-S."/>
            <person name="Lee H.K."/>
            <person name="Oh T.K."/>
            <person name="Kim J.F."/>
        </authorList>
    </citation>
    <scope>NUCLEOTIDE SEQUENCE [LARGE SCALE GENOMIC DNA]</scope>
    <source>
        <strain evidence="7 8">KCTC 2396</strain>
    </source>
</reference>
<dbReference type="PANTHER" id="PTHR42978">
    <property type="entry name" value="QUORUM-QUENCHING LACTONASE YTNP-RELATED-RELATED"/>
    <property type="match status" value="1"/>
</dbReference>
<dbReference type="OrthoDB" id="9802991at2"/>
<dbReference type="eggNOG" id="COG0491">
    <property type="taxonomic scope" value="Bacteria"/>
</dbReference>
<organism evidence="7 8">
    <name type="scientific">Hahella chejuensis (strain KCTC 2396)</name>
    <dbReference type="NCBI Taxonomy" id="349521"/>
    <lineage>
        <taxon>Bacteria</taxon>
        <taxon>Pseudomonadati</taxon>
        <taxon>Pseudomonadota</taxon>
        <taxon>Gammaproteobacteria</taxon>
        <taxon>Oceanospirillales</taxon>
        <taxon>Hahellaceae</taxon>
        <taxon>Hahella</taxon>
    </lineage>
</organism>
<dbReference type="Gene3D" id="3.60.15.10">
    <property type="entry name" value="Ribonuclease Z/Hydroxyacylglutathione hydrolase-like"/>
    <property type="match status" value="1"/>
</dbReference>
<dbReference type="InterPro" id="IPR036866">
    <property type="entry name" value="RibonucZ/Hydroxyglut_hydro"/>
</dbReference>
<dbReference type="PANTHER" id="PTHR42978:SF6">
    <property type="entry name" value="QUORUM-QUENCHING LACTONASE YTNP-RELATED"/>
    <property type="match status" value="1"/>
</dbReference>
<proteinExistence type="inferred from homology"/>
<evidence type="ECO:0000256" key="4">
    <source>
        <dbReference type="ARBA" id="ARBA00022833"/>
    </source>
</evidence>
<keyword evidence="3 7" id="KW-0378">Hydrolase</keyword>
<dbReference type="GO" id="GO:0016787">
    <property type="term" value="F:hydrolase activity"/>
    <property type="evidence" value="ECO:0007669"/>
    <property type="project" value="UniProtKB-KW"/>
</dbReference>
<dbReference type="Proteomes" id="UP000000238">
    <property type="component" value="Chromosome"/>
</dbReference>
<dbReference type="AlphaFoldDB" id="Q2SG66"/>
<keyword evidence="2" id="KW-0479">Metal-binding</keyword>
<evidence type="ECO:0000313" key="7">
    <source>
        <dbReference type="EMBL" id="ABC30358.1"/>
    </source>
</evidence>
<feature type="domain" description="Metallo-beta-lactamase" evidence="6">
    <location>
        <begin position="112"/>
        <end position="317"/>
    </location>
</feature>
<name>Q2SG66_HAHCH</name>
<evidence type="ECO:0000256" key="3">
    <source>
        <dbReference type="ARBA" id="ARBA00022801"/>
    </source>
</evidence>
<evidence type="ECO:0000256" key="5">
    <source>
        <dbReference type="SAM" id="SignalP"/>
    </source>
</evidence>
<keyword evidence="4" id="KW-0862">Zinc</keyword>
<comment type="similarity">
    <text evidence="1">Belongs to the metallo-beta-lactamase superfamily.</text>
</comment>